<name>A0AAE0IQA7_9PEZI</name>
<reference evidence="1" key="2">
    <citation type="submission" date="2023-06" db="EMBL/GenBank/DDBJ databases">
        <authorList>
            <consortium name="Lawrence Berkeley National Laboratory"/>
            <person name="Haridas S."/>
            <person name="Hensen N."/>
            <person name="Bonometti L."/>
            <person name="Westerberg I."/>
            <person name="Brannstrom I.O."/>
            <person name="Guillou S."/>
            <person name="Cros-Aarteil S."/>
            <person name="Calhoun S."/>
            <person name="Kuo A."/>
            <person name="Mondo S."/>
            <person name="Pangilinan J."/>
            <person name="Riley R."/>
            <person name="Labutti K."/>
            <person name="Andreopoulos B."/>
            <person name="Lipzen A."/>
            <person name="Chen C."/>
            <person name="Yanf M."/>
            <person name="Daum C."/>
            <person name="Ng V."/>
            <person name="Clum A."/>
            <person name="Steindorff A."/>
            <person name="Ohm R."/>
            <person name="Martin F."/>
            <person name="Silar P."/>
            <person name="Natvig D."/>
            <person name="Lalanne C."/>
            <person name="Gautier V."/>
            <person name="Ament-Velasquez S.L."/>
            <person name="Kruys A."/>
            <person name="Hutchinson M.I."/>
            <person name="Powell A.J."/>
            <person name="Barry K."/>
            <person name="Miller A.N."/>
            <person name="Grigoriev I.V."/>
            <person name="Debuchy R."/>
            <person name="Gladieux P."/>
            <person name="Thoren M.H."/>
            <person name="Johannesson H."/>
        </authorList>
    </citation>
    <scope>NUCLEOTIDE SEQUENCE</scope>
    <source>
        <strain evidence="1">CBS 118394</strain>
    </source>
</reference>
<gene>
    <name evidence="1" type="ORF">B0H66DRAFT_634426</name>
</gene>
<evidence type="ECO:0000313" key="1">
    <source>
        <dbReference type="EMBL" id="KAK3329212.1"/>
    </source>
</evidence>
<comment type="caution">
    <text evidence="1">The sequence shown here is derived from an EMBL/GenBank/DDBJ whole genome shotgun (WGS) entry which is preliminary data.</text>
</comment>
<reference evidence="1" key="1">
    <citation type="journal article" date="2023" name="Mol. Phylogenet. Evol.">
        <title>Genome-scale phylogeny and comparative genomics of the fungal order Sordariales.</title>
        <authorList>
            <person name="Hensen N."/>
            <person name="Bonometti L."/>
            <person name="Westerberg I."/>
            <person name="Brannstrom I.O."/>
            <person name="Guillou S."/>
            <person name="Cros-Aarteil S."/>
            <person name="Calhoun S."/>
            <person name="Haridas S."/>
            <person name="Kuo A."/>
            <person name="Mondo S."/>
            <person name="Pangilinan J."/>
            <person name="Riley R."/>
            <person name="LaButti K."/>
            <person name="Andreopoulos B."/>
            <person name="Lipzen A."/>
            <person name="Chen C."/>
            <person name="Yan M."/>
            <person name="Daum C."/>
            <person name="Ng V."/>
            <person name="Clum A."/>
            <person name="Steindorff A."/>
            <person name="Ohm R.A."/>
            <person name="Martin F."/>
            <person name="Silar P."/>
            <person name="Natvig D.O."/>
            <person name="Lalanne C."/>
            <person name="Gautier V."/>
            <person name="Ament-Velasquez S.L."/>
            <person name="Kruys A."/>
            <person name="Hutchinson M.I."/>
            <person name="Powell A.J."/>
            <person name="Barry K."/>
            <person name="Miller A.N."/>
            <person name="Grigoriev I.V."/>
            <person name="Debuchy R."/>
            <person name="Gladieux P."/>
            <person name="Hiltunen Thoren M."/>
            <person name="Johannesson H."/>
        </authorList>
    </citation>
    <scope>NUCLEOTIDE SEQUENCE</scope>
    <source>
        <strain evidence="1">CBS 118394</strain>
    </source>
</reference>
<dbReference type="Proteomes" id="UP001283341">
    <property type="component" value="Unassembled WGS sequence"/>
</dbReference>
<dbReference type="AlphaFoldDB" id="A0AAE0IQA7"/>
<evidence type="ECO:0000313" key="2">
    <source>
        <dbReference type="Proteomes" id="UP001283341"/>
    </source>
</evidence>
<protein>
    <submittedName>
        <fullName evidence="1">Uncharacterized protein</fullName>
    </submittedName>
</protein>
<accession>A0AAE0IQA7</accession>
<dbReference type="EMBL" id="JAUEDM010000001">
    <property type="protein sequence ID" value="KAK3329212.1"/>
    <property type="molecule type" value="Genomic_DNA"/>
</dbReference>
<sequence length="121" mass="13629">MPKLVSVDVSVSDDRISLVFSHRAVAAAYAAYLNSQDHAPQPVAGYRRNAKLHAVNKQVTLALPSFITWFITCRLPDDEDSVTFTFMDPDEEYARWWADSMILFERVPDDDNLLPGGTRAL</sequence>
<proteinExistence type="predicted"/>
<organism evidence="1 2">
    <name type="scientific">Apodospora peruviana</name>
    <dbReference type="NCBI Taxonomy" id="516989"/>
    <lineage>
        <taxon>Eukaryota</taxon>
        <taxon>Fungi</taxon>
        <taxon>Dikarya</taxon>
        <taxon>Ascomycota</taxon>
        <taxon>Pezizomycotina</taxon>
        <taxon>Sordariomycetes</taxon>
        <taxon>Sordariomycetidae</taxon>
        <taxon>Sordariales</taxon>
        <taxon>Lasiosphaeriaceae</taxon>
        <taxon>Apodospora</taxon>
    </lineage>
</organism>
<keyword evidence="2" id="KW-1185">Reference proteome</keyword>